<evidence type="ECO:0000256" key="1">
    <source>
        <dbReference type="ARBA" id="ARBA00004141"/>
    </source>
</evidence>
<evidence type="ECO:0000256" key="2">
    <source>
        <dbReference type="ARBA" id="ARBA00005467"/>
    </source>
</evidence>
<dbReference type="InterPro" id="IPR008564">
    <property type="entry name" value="TVP23-like"/>
</dbReference>
<feature type="transmembrane region" description="Helical" evidence="6">
    <location>
        <begin position="31"/>
        <end position="55"/>
    </location>
</feature>
<gene>
    <name evidence="7" type="ORF">OKIOD_LOCUS2926</name>
</gene>
<keyword evidence="3 6" id="KW-0812">Transmembrane</keyword>
<sequence length="194" mass="21645">MNNLEFGSENVEKKGHPGVVVAHLGFRISALFIYMFGGIFSMSFVTSFVFILLCLAMDFWTVKNVTGRFLVGLRWRNNIDPATGQSSWVYESRSEEGFKRKPVLPNEFRAFWGALILCPLLWALFGLSALFTLKFPSFIVCLTGFGFNSANLYGYIRCKIGGFDAVKNYANNLLGKQMLSRFMSSAPSAPAQSA</sequence>
<dbReference type="EMBL" id="OU015568">
    <property type="protein sequence ID" value="CAG5086818.1"/>
    <property type="molecule type" value="Genomic_DNA"/>
</dbReference>
<reference evidence="7 8" key="1">
    <citation type="submission" date="2021-04" db="EMBL/GenBank/DDBJ databases">
        <authorList>
            <person name="Bliznina A."/>
        </authorList>
    </citation>
    <scope>NUCLEOTIDE SEQUENCE [LARGE SCALE GENOMIC DNA]</scope>
</reference>
<evidence type="ECO:0000256" key="5">
    <source>
        <dbReference type="ARBA" id="ARBA00023136"/>
    </source>
</evidence>
<dbReference type="Proteomes" id="UP001158576">
    <property type="component" value="Chromosome PAR"/>
</dbReference>
<dbReference type="PANTHER" id="PTHR13019">
    <property type="entry name" value="GOLGI APPARATUS MEMBRANE PROTEIN TVP23"/>
    <property type="match status" value="1"/>
</dbReference>
<feature type="transmembrane region" description="Helical" evidence="6">
    <location>
        <begin position="137"/>
        <end position="156"/>
    </location>
</feature>
<evidence type="ECO:0000256" key="3">
    <source>
        <dbReference type="ARBA" id="ARBA00022692"/>
    </source>
</evidence>
<evidence type="ECO:0000256" key="6">
    <source>
        <dbReference type="RuleBase" id="RU361206"/>
    </source>
</evidence>
<name>A0ABN7RYG3_OIKDI</name>
<dbReference type="PANTHER" id="PTHR13019:SF25">
    <property type="entry name" value="GOLGI APPARATUS MEMBRANE PROTEIN TVP23 HOMOLOG"/>
    <property type="match status" value="1"/>
</dbReference>
<evidence type="ECO:0000313" key="7">
    <source>
        <dbReference type="EMBL" id="CAG5086818.1"/>
    </source>
</evidence>
<proteinExistence type="inferred from homology"/>
<dbReference type="Pfam" id="PF05832">
    <property type="entry name" value="DUF846"/>
    <property type="match status" value="1"/>
</dbReference>
<feature type="transmembrane region" description="Helical" evidence="6">
    <location>
        <begin position="110"/>
        <end position="131"/>
    </location>
</feature>
<keyword evidence="8" id="KW-1185">Reference proteome</keyword>
<keyword evidence="4 6" id="KW-1133">Transmembrane helix</keyword>
<evidence type="ECO:0000256" key="4">
    <source>
        <dbReference type="ARBA" id="ARBA00022989"/>
    </source>
</evidence>
<organism evidence="7 8">
    <name type="scientific">Oikopleura dioica</name>
    <name type="common">Tunicate</name>
    <dbReference type="NCBI Taxonomy" id="34765"/>
    <lineage>
        <taxon>Eukaryota</taxon>
        <taxon>Metazoa</taxon>
        <taxon>Chordata</taxon>
        <taxon>Tunicata</taxon>
        <taxon>Appendicularia</taxon>
        <taxon>Copelata</taxon>
        <taxon>Oikopleuridae</taxon>
        <taxon>Oikopleura</taxon>
    </lineage>
</organism>
<protein>
    <recommendedName>
        <fullName evidence="6">Golgi apparatus membrane protein TVP23 homolog</fullName>
    </recommendedName>
</protein>
<accession>A0ABN7RYG3</accession>
<keyword evidence="5 6" id="KW-0472">Membrane</keyword>
<comment type="subcellular location">
    <subcellularLocation>
        <location evidence="1 6">Membrane</location>
        <topology evidence="1 6">Multi-pass membrane protein</topology>
    </subcellularLocation>
</comment>
<comment type="similarity">
    <text evidence="2 6">Belongs to the TVP23 family.</text>
</comment>
<evidence type="ECO:0000313" key="8">
    <source>
        <dbReference type="Proteomes" id="UP001158576"/>
    </source>
</evidence>